<dbReference type="PANTHER" id="PTHR46401">
    <property type="entry name" value="GLYCOSYLTRANSFERASE WBBK-RELATED"/>
    <property type="match status" value="1"/>
</dbReference>
<name>A0A7X0LXG1_9BACI</name>
<dbReference type="Proteomes" id="UP000531594">
    <property type="component" value="Unassembled WGS sequence"/>
</dbReference>
<dbReference type="Pfam" id="PF00534">
    <property type="entry name" value="Glycos_transf_1"/>
    <property type="match status" value="1"/>
</dbReference>
<dbReference type="SUPFAM" id="SSF53756">
    <property type="entry name" value="UDP-Glycosyltransferase/glycogen phosphorylase"/>
    <property type="match status" value="1"/>
</dbReference>
<evidence type="ECO:0000259" key="2">
    <source>
        <dbReference type="Pfam" id="PF00534"/>
    </source>
</evidence>
<proteinExistence type="predicted"/>
<reference evidence="3 4" key="1">
    <citation type="submission" date="2020-08" db="EMBL/GenBank/DDBJ databases">
        <title>Genomic Encyclopedia of Type Strains, Phase IV (KMG-IV): sequencing the most valuable type-strain genomes for metagenomic binning, comparative biology and taxonomic classification.</title>
        <authorList>
            <person name="Goeker M."/>
        </authorList>
    </citation>
    <scope>NUCLEOTIDE SEQUENCE [LARGE SCALE GENOMIC DNA]</scope>
    <source>
        <strain evidence="3 4">DSM 5391</strain>
    </source>
</reference>
<keyword evidence="1 3" id="KW-0808">Transferase</keyword>
<dbReference type="EMBL" id="JACHGK010000024">
    <property type="protein sequence ID" value="MBB6447580.1"/>
    <property type="molecule type" value="Genomic_DNA"/>
</dbReference>
<comment type="caution">
    <text evidence="3">The sequence shown here is derived from an EMBL/GenBank/DDBJ whole genome shotgun (WGS) entry which is preliminary data.</text>
</comment>
<evidence type="ECO:0000256" key="1">
    <source>
        <dbReference type="ARBA" id="ARBA00022679"/>
    </source>
</evidence>
<gene>
    <name evidence="3" type="ORF">HNR53_004266</name>
</gene>
<dbReference type="GO" id="GO:0016757">
    <property type="term" value="F:glycosyltransferase activity"/>
    <property type="evidence" value="ECO:0007669"/>
    <property type="project" value="InterPro"/>
</dbReference>
<dbReference type="InterPro" id="IPR001296">
    <property type="entry name" value="Glyco_trans_1"/>
</dbReference>
<protein>
    <submittedName>
        <fullName evidence="3">Glycosyltransferase involved in cell wall biosynthesis</fullName>
    </submittedName>
</protein>
<accession>A0A7X0LXG1</accession>
<organism evidence="3 4">
    <name type="scientific">Bacillus benzoevorans</name>
    <dbReference type="NCBI Taxonomy" id="1456"/>
    <lineage>
        <taxon>Bacteria</taxon>
        <taxon>Bacillati</taxon>
        <taxon>Bacillota</taxon>
        <taxon>Bacilli</taxon>
        <taxon>Bacillales</taxon>
        <taxon>Bacillaceae</taxon>
        <taxon>Bacillus</taxon>
    </lineage>
</organism>
<feature type="domain" description="Glycosyl transferase family 1" evidence="2">
    <location>
        <begin position="194"/>
        <end position="335"/>
    </location>
</feature>
<keyword evidence="4" id="KW-1185">Reference proteome</keyword>
<dbReference type="Gene3D" id="3.40.50.2000">
    <property type="entry name" value="Glycogen Phosphorylase B"/>
    <property type="match status" value="2"/>
</dbReference>
<dbReference type="RefSeq" id="WP_184529673.1">
    <property type="nucleotide sequence ID" value="NZ_JACHGK010000024.1"/>
</dbReference>
<evidence type="ECO:0000313" key="4">
    <source>
        <dbReference type="Proteomes" id="UP000531594"/>
    </source>
</evidence>
<sequence>MRIALVNLVSVDGGGLAVLKDFYEYLKENKENKIKWLFIVSNQQLESTENIQVINLSKTKMNVFGRAYAEMKRIPSILKQYKPNVVLSMQNTTLRYKNAVQMIYMHQSLPFQKEYNFSIFRRGEFDCAIRQYILGYFIKKSLKKAKCIFVQTEWIKSAVKQYIESNSKVVKVGYNLPEFNNRVQHDRKISNKFFYPAGPAIYKNFILLDKAVNSLESQGYNNFKIFLTITKEEYIRATNIKGPISNKFVFLGRIPYKRVCNLYNESIVVFPSYIESLGLPLIEAMANNCFILASNCEFSKEVLGNYDNALYFNPFKEEEIINCMIKVLNGNVTIIPSAKVIKNEGNCWGKMMLEIKNLGGR</sequence>
<evidence type="ECO:0000313" key="3">
    <source>
        <dbReference type="EMBL" id="MBB6447580.1"/>
    </source>
</evidence>
<dbReference type="GO" id="GO:0009103">
    <property type="term" value="P:lipopolysaccharide biosynthetic process"/>
    <property type="evidence" value="ECO:0007669"/>
    <property type="project" value="TreeGrafter"/>
</dbReference>
<dbReference type="PANTHER" id="PTHR46401:SF2">
    <property type="entry name" value="GLYCOSYLTRANSFERASE WBBK-RELATED"/>
    <property type="match status" value="1"/>
</dbReference>
<dbReference type="AlphaFoldDB" id="A0A7X0LXG1"/>